<dbReference type="GO" id="GO:0032259">
    <property type="term" value="P:methylation"/>
    <property type="evidence" value="ECO:0007669"/>
    <property type="project" value="UniProtKB-KW"/>
</dbReference>
<gene>
    <name evidence="3" type="ORF">ACJDT4_14755</name>
</gene>
<dbReference type="GO" id="GO:0008168">
    <property type="term" value="F:methyltransferase activity"/>
    <property type="evidence" value="ECO:0007669"/>
    <property type="project" value="UniProtKB-KW"/>
</dbReference>
<dbReference type="EMBL" id="JBJIAA010000012">
    <property type="protein sequence ID" value="MFL0251680.1"/>
    <property type="molecule type" value="Genomic_DNA"/>
</dbReference>
<evidence type="ECO:0000313" key="3">
    <source>
        <dbReference type="EMBL" id="MFL0251680.1"/>
    </source>
</evidence>
<dbReference type="Gene3D" id="2.20.25.110">
    <property type="entry name" value="S-adenosyl-L-methionine-dependent methyltransferases"/>
    <property type="match status" value="1"/>
</dbReference>
<dbReference type="InterPro" id="IPR041698">
    <property type="entry name" value="Methyltransf_25"/>
</dbReference>
<keyword evidence="4" id="KW-1185">Reference proteome</keyword>
<dbReference type="PANTHER" id="PTHR43861:SF6">
    <property type="entry name" value="METHYLTRANSFERASE TYPE 11"/>
    <property type="match status" value="1"/>
</dbReference>
<organism evidence="3 4">
    <name type="scientific">Clostridium neuense</name>
    <dbReference type="NCBI Taxonomy" id="1728934"/>
    <lineage>
        <taxon>Bacteria</taxon>
        <taxon>Bacillati</taxon>
        <taxon>Bacillota</taxon>
        <taxon>Clostridia</taxon>
        <taxon>Eubacteriales</taxon>
        <taxon>Clostridiaceae</taxon>
        <taxon>Clostridium</taxon>
    </lineage>
</organism>
<dbReference type="InterPro" id="IPR029063">
    <property type="entry name" value="SAM-dependent_MTases_sf"/>
</dbReference>
<keyword evidence="1" id="KW-0808">Transferase</keyword>
<evidence type="ECO:0000256" key="1">
    <source>
        <dbReference type="ARBA" id="ARBA00022679"/>
    </source>
</evidence>
<proteinExistence type="predicted"/>
<keyword evidence="3" id="KW-0489">Methyltransferase</keyword>
<dbReference type="Pfam" id="PF13649">
    <property type="entry name" value="Methyltransf_25"/>
    <property type="match status" value="1"/>
</dbReference>
<protein>
    <submittedName>
        <fullName evidence="3">Class I SAM-dependent DNA methyltransferase</fullName>
    </submittedName>
</protein>
<reference evidence="3 4" key="1">
    <citation type="submission" date="2024-11" db="EMBL/GenBank/DDBJ databases">
        <authorList>
            <person name="Heng Y.C."/>
            <person name="Lim A.C.H."/>
            <person name="Lee J.K.Y."/>
            <person name="Kittelmann S."/>
        </authorList>
    </citation>
    <scope>NUCLEOTIDE SEQUENCE [LARGE SCALE GENOMIC DNA]</scope>
    <source>
        <strain evidence="3 4">WILCCON 0114</strain>
    </source>
</reference>
<accession>A0ABW8TGV7</accession>
<dbReference type="RefSeq" id="WP_406788481.1">
    <property type="nucleotide sequence ID" value="NZ_JBJIAA010000012.1"/>
</dbReference>
<name>A0ABW8TGV7_9CLOT</name>
<comment type="caution">
    <text evidence="3">The sequence shown here is derived from an EMBL/GenBank/DDBJ whole genome shotgun (WGS) entry which is preliminary data.</text>
</comment>
<dbReference type="Gene3D" id="3.40.50.150">
    <property type="entry name" value="Vaccinia Virus protein VP39"/>
    <property type="match status" value="1"/>
</dbReference>
<dbReference type="CDD" id="cd02440">
    <property type="entry name" value="AdoMet_MTases"/>
    <property type="match status" value="1"/>
</dbReference>
<dbReference type="PANTHER" id="PTHR43861">
    <property type="entry name" value="TRANS-ACONITATE 2-METHYLTRANSFERASE-RELATED"/>
    <property type="match status" value="1"/>
</dbReference>
<dbReference type="Proteomes" id="UP001623592">
    <property type="component" value="Unassembled WGS sequence"/>
</dbReference>
<feature type="domain" description="Methyltransferase" evidence="2">
    <location>
        <begin position="43"/>
        <end position="137"/>
    </location>
</feature>
<dbReference type="SUPFAM" id="SSF53335">
    <property type="entry name" value="S-adenosyl-L-methionine-dependent methyltransferases"/>
    <property type="match status" value="1"/>
</dbReference>
<evidence type="ECO:0000259" key="2">
    <source>
        <dbReference type="Pfam" id="PF13649"/>
    </source>
</evidence>
<evidence type="ECO:0000313" key="4">
    <source>
        <dbReference type="Proteomes" id="UP001623592"/>
    </source>
</evidence>
<sequence>MEYNKDFAHIYDELINPDIDYEKWAQYIYSTCANYGVKFDKYLDLACGTGNLTENMCTKFKDVWAVDISEDMLCEAEEKFRNKGFRARFICQDISKLNLNMKFNLITCCLDSTNYITSERDLKSYFSQVEELLEDEGLFVFDVNSYYKLTKILGNNTFDFDNDDVVYVWENSLEDNIVSMYLMFFIKKEGNAYERFDEEHQERAYTEEQLERYLDEAGLSVIKKVDCYEERNISNITERITYIVKKSN</sequence>